<feature type="transmembrane region" description="Helical" evidence="1">
    <location>
        <begin position="72"/>
        <end position="91"/>
    </location>
</feature>
<dbReference type="RefSeq" id="WP_380798522.1">
    <property type="nucleotide sequence ID" value="NZ_JBHRVU010000005.1"/>
</dbReference>
<dbReference type="Proteomes" id="UP001595681">
    <property type="component" value="Unassembled WGS sequence"/>
</dbReference>
<sequence>MTGPLCALSALLACFAGFAALAFAMDKHHRDMTGALPKGRRLTAHKAAGWSAIGLAALPLMLRFGPGVGLTFWLGMLTLAALLTILGLTYHPRLLPRAGLLAAPLSLCVAVLSGVS</sequence>
<reference evidence="4" key="1">
    <citation type="journal article" date="2019" name="Int. J. Syst. Evol. Microbiol.">
        <title>The Global Catalogue of Microorganisms (GCM) 10K type strain sequencing project: providing services to taxonomists for standard genome sequencing and annotation.</title>
        <authorList>
            <consortium name="The Broad Institute Genomics Platform"/>
            <consortium name="The Broad Institute Genome Sequencing Center for Infectious Disease"/>
            <person name="Wu L."/>
            <person name="Ma J."/>
        </authorList>
    </citation>
    <scope>NUCLEOTIDE SEQUENCE [LARGE SCALE GENOMIC DNA]</scope>
    <source>
        <strain evidence="4">CCM 7491</strain>
    </source>
</reference>
<protein>
    <submittedName>
        <fullName evidence="3">DUF3325 domain-containing protein</fullName>
    </submittedName>
</protein>
<dbReference type="Pfam" id="PF11804">
    <property type="entry name" value="DUF3325"/>
    <property type="match status" value="1"/>
</dbReference>
<evidence type="ECO:0000256" key="2">
    <source>
        <dbReference type="SAM" id="SignalP"/>
    </source>
</evidence>
<keyword evidence="1" id="KW-0472">Membrane</keyword>
<evidence type="ECO:0000313" key="4">
    <source>
        <dbReference type="Proteomes" id="UP001595681"/>
    </source>
</evidence>
<keyword evidence="2" id="KW-0732">Signal</keyword>
<dbReference type="InterPro" id="IPR021762">
    <property type="entry name" value="DUF3325"/>
</dbReference>
<organism evidence="3 4">
    <name type="scientific">Sphingobium rhizovicinum</name>
    <dbReference type="NCBI Taxonomy" id="432308"/>
    <lineage>
        <taxon>Bacteria</taxon>
        <taxon>Pseudomonadati</taxon>
        <taxon>Pseudomonadota</taxon>
        <taxon>Alphaproteobacteria</taxon>
        <taxon>Sphingomonadales</taxon>
        <taxon>Sphingomonadaceae</taxon>
        <taxon>Sphingobium</taxon>
    </lineage>
</organism>
<dbReference type="EMBL" id="JBHRVU010000005">
    <property type="protein sequence ID" value="MFC3443675.1"/>
    <property type="molecule type" value="Genomic_DNA"/>
</dbReference>
<feature type="chain" id="PRO_5045495137" evidence="2">
    <location>
        <begin position="25"/>
        <end position="116"/>
    </location>
</feature>
<feature type="signal peptide" evidence="2">
    <location>
        <begin position="1"/>
        <end position="24"/>
    </location>
</feature>
<keyword evidence="1" id="KW-1133">Transmembrane helix</keyword>
<proteinExistence type="predicted"/>
<comment type="caution">
    <text evidence="3">The sequence shown here is derived from an EMBL/GenBank/DDBJ whole genome shotgun (WGS) entry which is preliminary data.</text>
</comment>
<accession>A0ABV7NMN4</accession>
<evidence type="ECO:0000313" key="3">
    <source>
        <dbReference type="EMBL" id="MFC3443675.1"/>
    </source>
</evidence>
<name>A0ABV7NMN4_9SPHN</name>
<keyword evidence="1" id="KW-0812">Transmembrane</keyword>
<gene>
    <name evidence="3" type="ORF">ACFOKF_21180</name>
</gene>
<feature type="transmembrane region" description="Helical" evidence="1">
    <location>
        <begin position="97"/>
        <end position="115"/>
    </location>
</feature>
<evidence type="ECO:0000256" key="1">
    <source>
        <dbReference type="SAM" id="Phobius"/>
    </source>
</evidence>
<keyword evidence="4" id="KW-1185">Reference proteome</keyword>